<dbReference type="CDD" id="cd00077">
    <property type="entry name" value="HDc"/>
    <property type="match status" value="1"/>
</dbReference>
<keyword evidence="4" id="KW-1185">Reference proteome</keyword>
<protein>
    <submittedName>
        <fullName evidence="3">Phosphohydrolase</fullName>
    </submittedName>
</protein>
<evidence type="ECO:0000256" key="1">
    <source>
        <dbReference type="SAM" id="MobiDB-lite"/>
    </source>
</evidence>
<dbReference type="PROSITE" id="PS51832">
    <property type="entry name" value="HD_GYP"/>
    <property type="match status" value="1"/>
</dbReference>
<dbReference type="NCBIfam" id="TIGR00277">
    <property type="entry name" value="HDIG"/>
    <property type="match status" value="1"/>
</dbReference>
<evidence type="ECO:0000313" key="3">
    <source>
        <dbReference type="EMBL" id="MEE7457138.1"/>
    </source>
</evidence>
<name>A0ABU7T9U1_9HYPH</name>
<dbReference type="InterPro" id="IPR037522">
    <property type="entry name" value="HD_GYP_dom"/>
</dbReference>
<evidence type="ECO:0000313" key="4">
    <source>
        <dbReference type="Proteomes" id="UP001349262"/>
    </source>
</evidence>
<feature type="domain" description="HD-GYP" evidence="2">
    <location>
        <begin position="211"/>
        <end position="406"/>
    </location>
</feature>
<dbReference type="PANTHER" id="PTHR43155:SF2">
    <property type="entry name" value="CYCLIC DI-GMP PHOSPHODIESTERASE PA4108"/>
    <property type="match status" value="1"/>
</dbReference>
<dbReference type="SMART" id="SM00471">
    <property type="entry name" value="HDc"/>
    <property type="match status" value="1"/>
</dbReference>
<evidence type="ECO:0000259" key="2">
    <source>
        <dbReference type="PROSITE" id="PS51832"/>
    </source>
</evidence>
<organism evidence="3 4">
    <name type="scientific">Methylobacterium radiotolerans</name>
    <dbReference type="NCBI Taxonomy" id="31998"/>
    <lineage>
        <taxon>Bacteria</taxon>
        <taxon>Pseudomonadati</taxon>
        <taxon>Pseudomonadota</taxon>
        <taxon>Alphaproteobacteria</taxon>
        <taxon>Hyphomicrobiales</taxon>
        <taxon>Methylobacteriaceae</taxon>
        <taxon>Methylobacterium</taxon>
    </lineage>
</organism>
<dbReference type="Gene3D" id="1.10.3210.10">
    <property type="entry name" value="Hypothetical protein af1432"/>
    <property type="match status" value="1"/>
</dbReference>
<reference evidence="3 4" key="1">
    <citation type="journal article" date="2012" name="Genet. Mol. Biol.">
        <title>Analysis of 16S rRNA and mxaF genes revealing insights into Methylobacterium niche-specific plant association.</title>
        <authorList>
            <person name="Dourado M.N."/>
            <person name="Andreote F.D."/>
            <person name="Dini-Andreote F."/>
            <person name="Conti R."/>
            <person name="Araujo J.M."/>
            <person name="Araujo W.L."/>
        </authorList>
    </citation>
    <scope>NUCLEOTIDE SEQUENCE [LARGE SCALE GENOMIC DNA]</scope>
    <source>
        <strain evidence="3 4">SR1.6/4</strain>
    </source>
</reference>
<dbReference type="Proteomes" id="UP001349262">
    <property type="component" value="Unassembled WGS sequence"/>
</dbReference>
<feature type="compositionally biased region" description="Basic and acidic residues" evidence="1">
    <location>
        <begin position="1"/>
        <end position="20"/>
    </location>
</feature>
<dbReference type="Pfam" id="PF13487">
    <property type="entry name" value="HD_5"/>
    <property type="match status" value="1"/>
</dbReference>
<comment type="caution">
    <text evidence="3">The sequence shown here is derived from an EMBL/GenBank/DDBJ whole genome shotgun (WGS) entry which is preliminary data.</text>
</comment>
<feature type="region of interest" description="Disordered" evidence="1">
    <location>
        <begin position="1"/>
        <end position="23"/>
    </location>
</feature>
<dbReference type="SUPFAM" id="SSF109604">
    <property type="entry name" value="HD-domain/PDEase-like"/>
    <property type="match status" value="1"/>
</dbReference>
<dbReference type="InterPro" id="IPR003607">
    <property type="entry name" value="HD/PDEase_dom"/>
</dbReference>
<dbReference type="EMBL" id="MLBY01000004">
    <property type="protein sequence ID" value="MEE7457138.1"/>
    <property type="molecule type" value="Genomic_DNA"/>
</dbReference>
<dbReference type="PANTHER" id="PTHR43155">
    <property type="entry name" value="CYCLIC DI-GMP PHOSPHODIESTERASE PA4108-RELATED"/>
    <property type="match status" value="1"/>
</dbReference>
<proteinExistence type="predicted"/>
<dbReference type="InterPro" id="IPR006675">
    <property type="entry name" value="HDIG_dom"/>
</dbReference>
<sequence>MQEPRDRSGRRNGSESREGARAATSGEDVVVLVSDRRERAERLARGIALVLPCRVIEPGAALPAGRPVAFIVDLAAEHGNATAWIAWLAGRIRDSGLPCLYLARGRAAQDAAAIRMLGAPTVIDPRQSSGIVPTLLRLVAEGGKGAFSAGERSLPARGRAPEAAGTVEPGAGTPLARVETATTLVTRLFDAAAAGRPPSPEEAEAGTQIVLDTVSEVGIRGWLDLVWRHDIQVYQHSLSVAGFAAAFAAELGFCRADRERLARAALLHDVGKALIPLAILNKPGPLTPDEMRVMQTHAALGADLLARDGAFAPEILDVVRYHHERLDGSGYPEGLTGPRIGDLVRLVAICDVHSALTERRVYRPALSAGEALAIMESQAGQLDADLLRVYRPVIARAGSAADRPGPTG</sequence>
<accession>A0ABU7T9U1</accession>
<gene>
    <name evidence="3" type="ORF">MRSR164_10215</name>
</gene>